<evidence type="ECO:0000313" key="2">
    <source>
        <dbReference type="EMBL" id="SFN07594.1"/>
    </source>
</evidence>
<dbReference type="PANTHER" id="PTHR43689:SF8">
    <property type="entry name" value="ALPHA_BETA-HYDROLASES SUPERFAMILY PROTEIN"/>
    <property type="match status" value="1"/>
</dbReference>
<dbReference type="AlphaFoldDB" id="A0A1I4W1Y8"/>
<dbReference type="EMBL" id="FOUR01000004">
    <property type="protein sequence ID" value="SFN07594.1"/>
    <property type="molecule type" value="Genomic_DNA"/>
</dbReference>
<sequence>MNVQDRFVDVPGGELFVRSWTPAGAEDRAPMVLFHDSLGSVKLWRDFPEALARRLERPVIAYDRLGFGQSSPREGLPSQRFIEEEAEIYFPALREALGFTRFLLFGHSVGGAMAIIIATRFAGDCELVITEASQAFVEEHTLDGIRAAKAQFEKPGQMDKLARYHGDKARWVLEAWTGVWLDSSFHHWNLEPFLPQVHCPVLALHGDHDEFGTLEFPRRIAEGVQGPSAQGILENCGHVPHREQQPKVLETVAAFVTEHLAK</sequence>
<dbReference type="Pfam" id="PF00561">
    <property type="entry name" value="Abhydrolase_1"/>
    <property type="match status" value="1"/>
</dbReference>
<reference evidence="3" key="1">
    <citation type="submission" date="2016-10" db="EMBL/GenBank/DDBJ databases">
        <authorList>
            <person name="Varghese N."/>
            <person name="Submissions S."/>
        </authorList>
    </citation>
    <scope>NUCLEOTIDE SEQUENCE [LARGE SCALE GENOMIC DNA]</scope>
    <source>
        <strain evidence="3">CGMCC 1.6775</strain>
    </source>
</reference>
<accession>A0A1I4W1Y8</accession>
<name>A0A1I4W1Y8_9GAMM</name>
<dbReference type="Gene3D" id="3.40.50.1820">
    <property type="entry name" value="alpha/beta hydrolase"/>
    <property type="match status" value="1"/>
</dbReference>
<dbReference type="InterPro" id="IPR000073">
    <property type="entry name" value="AB_hydrolase_1"/>
</dbReference>
<evidence type="ECO:0000259" key="1">
    <source>
        <dbReference type="Pfam" id="PF00561"/>
    </source>
</evidence>
<dbReference type="SUPFAM" id="SSF53474">
    <property type="entry name" value="alpha/beta-Hydrolases"/>
    <property type="match status" value="1"/>
</dbReference>
<gene>
    <name evidence="2" type="ORF">SAMN04487961_2051</name>
</gene>
<proteinExistence type="predicted"/>
<feature type="domain" description="AB hydrolase-1" evidence="1">
    <location>
        <begin position="30"/>
        <end position="133"/>
    </location>
</feature>
<organism evidence="2 3">
    <name type="scientific">Marinobacter pelagius</name>
    <dbReference type="NCBI Taxonomy" id="379482"/>
    <lineage>
        <taxon>Bacteria</taxon>
        <taxon>Pseudomonadati</taxon>
        <taxon>Pseudomonadota</taxon>
        <taxon>Gammaproteobacteria</taxon>
        <taxon>Pseudomonadales</taxon>
        <taxon>Marinobacteraceae</taxon>
        <taxon>Marinobacter</taxon>
    </lineage>
</organism>
<dbReference type="Proteomes" id="UP000199339">
    <property type="component" value="Unassembled WGS sequence"/>
</dbReference>
<keyword evidence="3" id="KW-1185">Reference proteome</keyword>
<dbReference type="RefSeq" id="WP_245777423.1">
    <property type="nucleotide sequence ID" value="NZ_FOUR01000004.1"/>
</dbReference>
<evidence type="ECO:0000313" key="3">
    <source>
        <dbReference type="Proteomes" id="UP000199339"/>
    </source>
</evidence>
<dbReference type="InterPro" id="IPR029058">
    <property type="entry name" value="AB_hydrolase_fold"/>
</dbReference>
<protein>
    <submittedName>
        <fullName evidence="2">Pimeloyl-ACP methyl ester carboxylesterase</fullName>
    </submittedName>
</protein>
<dbReference type="PANTHER" id="PTHR43689">
    <property type="entry name" value="HYDROLASE"/>
    <property type="match status" value="1"/>
</dbReference>